<sequence length="300" mass="33103">MQLESHRGCSSFQSSELLTGCRGHSPREIPVCATRLARELLGAHGIQTNAALDNQDARSRSRSQIPRSRERQLVLKELMPPKIRCWSAGVAPLRGAPQEGPLAASIIITSSSDVQPLIRDGELRRECRLSIYGEPPYRRKRREEQEEAENDNTGTVREDEPHQEPPQREKQIRCHQLPYSKQQKASCCPPCGDCGNRIGGGIFLERALRCSTGRTFRGSKPKHRTSSPRVQAGQQSVRSVPDMPLCLTLPLGLVSPHQVIDIGAGGPFPVYSGKGKQSYVSCKTQLRVEGFDSSPPAHLS</sequence>
<evidence type="ECO:0000313" key="3">
    <source>
        <dbReference type="Proteomes" id="UP000095192"/>
    </source>
</evidence>
<feature type="region of interest" description="Disordered" evidence="1">
    <location>
        <begin position="138"/>
        <end position="172"/>
    </location>
</feature>
<feature type="region of interest" description="Disordered" evidence="1">
    <location>
        <begin position="215"/>
        <end position="237"/>
    </location>
</feature>
<dbReference type="EMBL" id="JROU02000034">
    <property type="protein sequence ID" value="OEH80570.1"/>
    <property type="molecule type" value="Genomic_DNA"/>
</dbReference>
<gene>
    <name evidence="2" type="ORF">cyc_07481</name>
</gene>
<evidence type="ECO:0000313" key="2">
    <source>
        <dbReference type="EMBL" id="OEH80570.1"/>
    </source>
</evidence>
<keyword evidence="3" id="KW-1185">Reference proteome</keyword>
<protein>
    <submittedName>
        <fullName evidence="2">Uncharacterized protein</fullName>
    </submittedName>
</protein>
<dbReference type="AlphaFoldDB" id="A0A1D3DAW0"/>
<organism evidence="2 3">
    <name type="scientific">Cyclospora cayetanensis</name>
    <dbReference type="NCBI Taxonomy" id="88456"/>
    <lineage>
        <taxon>Eukaryota</taxon>
        <taxon>Sar</taxon>
        <taxon>Alveolata</taxon>
        <taxon>Apicomplexa</taxon>
        <taxon>Conoidasida</taxon>
        <taxon>Coccidia</taxon>
        <taxon>Eucoccidiorida</taxon>
        <taxon>Eimeriorina</taxon>
        <taxon>Eimeriidae</taxon>
        <taxon>Cyclospora</taxon>
    </lineage>
</organism>
<dbReference type="Proteomes" id="UP000095192">
    <property type="component" value="Unassembled WGS sequence"/>
</dbReference>
<evidence type="ECO:0000256" key="1">
    <source>
        <dbReference type="SAM" id="MobiDB-lite"/>
    </source>
</evidence>
<feature type="compositionally biased region" description="Polar residues" evidence="1">
    <location>
        <begin position="227"/>
        <end position="237"/>
    </location>
</feature>
<proteinExistence type="predicted"/>
<accession>A0A1D3DAW0</accession>
<dbReference type="VEuPathDB" id="ToxoDB:cyc_07481"/>
<name>A0A1D3DAW0_9EIME</name>
<feature type="compositionally biased region" description="Basic residues" evidence="1">
    <location>
        <begin position="217"/>
        <end position="226"/>
    </location>
</feature>
<feature type="compositionally biased region" description="Basic and acidic residues" evidence="1">
    <location>
        <begin position="156"/>
        <end position="172"/>
    </location>
</feature>
<reference evidence="2 3" key="1">
    <citation type="journal article" date="2016" name="BMC Genomics">
        <title>Comparative genomics reveals Cyclospora cayetanensis possesses coccidia-like metabolism and invasion components but unique surface antigens.</title>
        <authorList>
            <person name="Liu S."/>
            <person name="Wang L."/>
            <person name="Zheng H."/>
            <person name="Xu Z."/>
            <person name="Roellig D.M."/>
            <person name="Li N."/>
            <person name="Frace M.A."/>
            <person name="Tang K."/>
            <person name="Arrowood M.J."/>
            <person name="Moss D.M."/>
            <person name="Zhang L."/>
            <person name="Feng Y."/>
            <person name="Xiao L."/>
        </authorList>
    </citation>
    <scope>NUCLEOTIDE SEQUENCE [LARGE SCALE GENOMIC DNA]</scope>
    <source>
        <strain evidence="2 3">CHN_HEN01</strain>
    </source>
</reference>
<comment type="caution">
    <text evidence="2">The sequence shown here is derived from an EMBL/GenBank/DDBJ whole genome shotgun (WGS) entry which is preliminary data.</text>
</comment>
<dbReference type="InParanoid" id="A0A1D3DAW0"/>